<reference evidence="3" key="1">
    <citation type="journal article" date="2020" name="Stud. Mycol.">
        <title>101 Dothideomycetes genomes: a test case for predicting lifestyles and emergence of pathogens.</title>
        <authorList>
            <person name="Haridas S."/>
            <person name="Albert R."/>
            <person name="Binder M."/>
            <person name="Bloem J."/>
            <person name="Labutti K."/>
            <person name="Salamov A."/>
            <person name="Andreopoulos B."/>
            <person name="Baker S."/>
            <person name="Barry K."/>
            <person name="Bills G."/>
            <person name="Bluhm B."/>
            <person name="Cannon C."/>
            <person name="Castanera R."/>
            <person name="Culley D."/>
            <person name="Daum C."/>
            <person name="Ezra D."/>
            <person name="Gonzalez J."/>
            <person name="Henrissat B."/>
            <person name="Kuo A."/>
            <person name="Liang C."/>
            <person name="Lipzen A."/>
            <person name="Lutzoni F."/>
            <person name="Magnuson J."/>
            <person name="Mondo S."/>
            <person name="Nolan M."/>
            <person name="Ohm R."/>
            <person name="Pangilinan J."/>
            <person name="Park H.-J."/>
            <person name="Ramirez L."/>
            <person name="Alfaro M."/>
            <person name="Sun H."/>
            <person name="Tritt A."/>
            <person name="Yoshinaga Y."/>
            <person name="Zwiers L.-H."/>
            <person name="Turgeon B."/>
            <person name="Goodwin S."/>
            <person name="Spatafora J."/>
            <person name="Crous P."/>
            <person name="Grigoriev I."/>
        </authorList>
    </citation>
    <scope>NUCLEOTIDE SEQUENCE</scope>
    <source>
        <strain evidence="3">ATCC 16933</strain>
    </source>
</reference>
<feature type="region of interest" description="Disordered" evidence="1">
    <location>
        <begin position="817"/>
        <end position="868"/>
    </location>
</feature>
<evidence type="ECO:0000256" key="1">
    <source>
        <dbReference type="SAM" id="MobiDB-lite"/>
    </source>
</evidence>
<dbReference type="InterPro" id="IPR005113">
    <property type="entry name" value="uDENN_dom"/>
</dbReference>
<dbReference type="GO" id="GO:0032483">
    <property type="term" value="P:regulation of Rab protein signal transduction"/>
    <property type="evidence" value="ECO:0007669"/>
    <property type="project" value="TreeGrafter"/>
</dbReference>
<dbReference type="InterPro" id="IPR037516">
    <property type="entry name" value="Tripartite_DENN"/>
</dbReference>
<dbReference type="PANTHER" id="PTHR12296">
    <property type="entry name" value="DENN DOMAIN-CONTAINING PROTEIN 4"/>
    <property type="match status" value="1"/>
</dbReference>
<dbReference type="InterPro" id="IPR043153">
    <property type="entry name" value="DENN_C"/>
</dbReference>
<feature type="region of interest" description="Disordered" evidence="1">
    <location>
        <begin position="1244"/>
        <end position="1280"/>
    </location>
</feature>
<feature type="domain" description="UDENN" evidence="2">
    <location>
        <begin position="322"/>
        <end position="1167"/>
    </location>
</feature>
<evidence type="ECO:0000313" key="4">
    <source>
        <dbReference type="Proteomes" id="UP000799766"/>
    </source>
</evidence>
<dbReference type="Pfam" id="PF03456">
    <property type="entry name" value="uDENN"/>
    <property type="match status" value="1"/>
</dbReference>
<evidence type="ECO:0000313" key="3">
    <source>
        <dbReference type="EMBL" id="KAF2461476.1"/>
    </source>
</evidence>
<proteinExistence type="predicted"/>
<dbReference type="Proteomes" id="UP000799766">
    <property type="component" value="Unassembled WGS sequence"/>
</dbReference>
<dbReference type="InterPro" id="IPR051696">
    <property type="entry name" value="DENN_Domain_GEFs"/>
</dbReference>
<feature type="compositionally biased region" description="Polar residues" evidence="1">
    <location>
        <begin position="79"/>
        <end position="102"/>
    </location>
</feature>
<dbReference type="Gene3D" id="3.30.450.200">
    <property type="match status" value="1"/>
</dbReference>
<dbReference type="Pfam" id="PF03455">
    <property type="entry name" value="dDENN"/>
    <property type="match status" value="1"/>
</dbReference>
<feature type="compositionally biased region" description="Low complexity" evidence="1">
    <location>
        <begin position="57"/>
        <end position="72"/>
    </location>
</feature>
<organism evidence="3 4">
    <name type="scientific">Lineolata rhizophorae</name>
    <dbReference type="NCBI Taxonomy" id="578093"/>
    <lineage>
        <taxon>Eukaryota</taxon>
        <taxon>Fungi</taxon>
        <taxon>Dikarya</taxon>
        <taxon>Ascomycota</taxon>
        <taxon>Pezizomycotina</taxon>
        <taxon>Dothideomycetes</taxon>
        <taxon>Dothideomycetes incertae sedis</taxon>
        <taxon>Lineolatales</taxon>
        <taxon>Lineolataceae</taxon>
        <taxon>Lineolata</taxon>
    </lineage>
</organism>
<feature type="region of interest" description="Disordered" evidence="1">
    <location>
        <begin position="198"/>
        <end position="286"/>
    </location>
</feature>
<dbReference type="AlphaFoldDB" id="A0A6A6PBZ7"/>
<feature type="compositionally biased region" description="Polar residues" evidence="1">
    <location>
        <begin position="34"/>
        <end position="45"/>
    </location>
</feature>
<feature type="compositionally biased region" description="Polar residues" evidence="1">
    <location>
        <begin position="122"/>
        <end position="141"/>
    </location>
</feature>
<evidence type="ECO:0000259" key="2">
    <source>
        <dbReference type="PROSITE" id="PS50211"/>
    </source>
</evidence>
<dbReference type="Pfam" id="PF02141">
    <property type="entry name" value="DENN"/>
    <property type="match status" value="1"/>
</dbReference>
<dbReference type="Gene3D" id="3.40.50.11500">
    <property type="match status" value="1"/>
</dbReference>
<feature type="compositionally biased region" description="Low complexity" evidence="1">
    <location>
        <begin position="221"/>
        <end position="248"/>
    </location>
</feature>
<keyword evidence="4" id="KW-1185">Reference proteome</keyword>
<dbReference type="PROSITE" id="PS50211">
    <property type="entry name" value="DENN"/>
    <property type="match status" value="1"/>
</dbReference>
<dbReference type="SMART" id="SM00799">
    <property type="entry name" value="DENN"/>
    <property type="match status" value="1"/>
</dbReference>
<name>A0A6A6PBZ7_9PEZI</name>
<gene>
    <name evidence="3" type="ORF">BDY21DRAFT_87571</name>
</gene>
<dbReference type="SMART" id="SM00801">
    <property type="entry name" value="dDENN"/>
    <property type="match status" value="1"/>
</dbReference>
<feature type="compositionally biased region" description="Gly residues" evidence="1">
    <location>
        <begin position="142"/>
        <end position="155"/>
    </location>
</feature>
<dbReference type="InterPro" id="IPR005112">
    <property type="entry name" value="dDENN_dom"/>
</dbReference>
<dbReference type="SMART" id="SM00800">
    <property type="entry name" value="uDENN"/>
    <property type="match status" value="1"/>
</dbReference>
<dbReference type="PANTHER" id="PTHR12296:SF21">
    <property type="entry name" value="DENN DOMAIN-CONTAINING PROTEIN 3"/>
    <property type="match status" value="1"/>
</dbReference>
<protein>
    <submittedName>
        <fullName evidence="3">AEX-3 domain-containing protein</fullName>
    </submittedName>
</protein>
<feature type="region of interest" description="Disordered" evidence="1">
    <location>
        <begin position="34"/>
        <end position="166"/>
    </location>
</feature>
<dbReference type="EMBL" id="MU001671">
    <property type="protein sequence ID" value="KAF2461476.1"/>
    <property type="molecule type" value="Genomic_DNA"/>
</dbReference>
<dbReference type="InterPro" id="IPR001194">
    <property type="entry name" value="cDENN_dom"/>
</dbReference>
<sequence>MAPMGPPPPPDPPSTAPLADYFFISGIESQQIFEERSNVTSTSHVDATIEEDRALETPATATSPTSPAADSPIARSPRPLSSGTLTGNGPSSSEATPRNSRFSYEVRKSTGSIISGPDQPVVSRSNRSSATIRGVNPSTEDSGGGGNGGGSGIVNGNGSAPNGARNRFSNMFGEFSDAEFTEALKKFAEGRETFVDVFSSSGGKEDGGNANGGPVSAGGSAQPQQQAQQQQPLQQQAQPQSQQHPQIAVRARSVATRPKTQRIVSEDVDQSPSLGPGSGAMRSGVGSIRRRISTMSSMKRQPSMMRQASVRTSRRLSGYNSVIPAPEPFKPAPNMHPLKRRYEPVLLDRYPPKNMVDEMKRRNPFPDYVPMFAFPDDVSVMSSDDRPRSTWHGFAMTNADNSKLYGICIIVWLPLNPTAAAELELQCEEWRKANMTGEERELASSLGERLAMERAKLSTLLAKLPSMSPESVEREQLEDDISAVEEKIALMTDMLRPVRHGAASKIEGLTNGETGLWIPRAYGILGRDGNMTSFWKEWLRAVVVPMTDGGILRVPPSSPKVGLWQPLERYVVNLCAEAFSPISSITQVELSVRELRLYARKEALNELPGSRNTDLYALFRALSVPNVVTLFEYVLSESRIILLSSHTAMLHLVCSALVHLIFPFKWSGVFIPILPARLVQAIEAPCPYIVGIDRRYDAVSLPTDEEFVLVDLDQDSIESTNRPPALPRQVRRKLLALLHTAAPLHTRCAVPRAPPPYAIDAFPGDAFVAENPTIFTSRAPPSNLANLVNTNSATFADVPPPGPQTVILNAFLHARSNNSSDGLARPTSERPSTSGTGKMSLPPSPKLSPVSTVFGHAPGTPVSRSDSGYTLQANLKEKRSGHFDAIPRRSSSFGFDRVTGLRRPSAATIGGAAGTASTPSFQGHHTTPSISTSFSTQTLNSDARNPYGQSTYAPSVYAPSTLAASTIMPSASMPASAAFPLPHATKTPDGSPVLWAEGHCLIWRPIPEADIARTTCSVCEERADDNAGAPTGSSCSMSSVSSSINSDGVHSTPSVIGIYRCTGCGCVAAHARCAAGVCVPCSAAFRPDMIRAAFVRCFASLLYTYRKSMGPPSAEQRRNGLRHSFDVDGFLRSLPGDNADYVGGVLAQTQAFGVFVSERELAKKEDEAQIRLFDQVVMGKRNRGRRVLWGRQHTDFISDTSDHLWRSAAPAPPNARFPGDYRQVISRIPAKLDPALMKEPRAIQGVPRIPQTKAKRKPIPSMLGPNANGRAVSSGGRPES</sequence>
<accession>A0A6A6PBZ7</accession>
<dbReference type="OrthoDB" id="6019893at2759"/>
<dbReference type="GO" id="GO:0031410">
    <property type="term" value="C:cytoplasmic vesicle"/>
    <property type="evidence" value="ECO:0007669"/>
    <property type="project" value="TreeGrafter"/>
</dbReference>